<dbReference type="AlphaFoldDB" id="W6YT58"/>
<proteinExistence type="predicted"/>
<organism evidence="1 2">
    <name type="scientific">Bipolaris oryzae ATCC 44560</name>
    <dbReference type="NCBI Taxonomy" id="930090"/>
    <lineage>
        <taxon>Eukaryota</taxon>
        <taxon>Fungi</taxon>
        <taxon>Dikarya</taxon>
        <taxon>Ascomycota</taxon>
        <taxon>Pezizomycotina</taxon>
        <taxon>Dothideomycetes</taxon>
        <taxon>Pleosporomycetidae</taxon>
        <taxon>Pleosporales</taxon>
        <taxon>Pleosporineae</taxon>
        <taxon>Pleosporaceae</taxon>
        <taxon>Bipolaris</taxon>
    </lineage>
</organism>
<dbReference type="HOGENOM" id="CLU_761136_0_0_1"/>
<dbReference type="eggNOG" id="ENOG502SPVW">
    <property type="taxonomic scope" value="Eukaryota"/>
</dbReference>
<sequence length="373" mass="43816">MVDSVFFRKGPSNLSPQHFLNRTVSIVEITSANQQVLAPDAPRTLQLTQIPGATLEVYVKKFDVCDGDKVDCREVDQNGKDCVYEMPPYCLAQVPDVRTNIKTYIHRERDRYLNLLLAESSSSQPMEGTESITQLTVKVALAYAEKRPESVVSMALDMWAYCRVIEREWTICGEDTLGLSKVKDPSSPWHKFIPITPIMDVQLDQIVIKDILDPLRQKLILSLEDLIKQHVPKNWFDCYLTMYILLNHIEWSCTHGNKFSKRYGMNRRYSDMRLAEAWFHTSKILLSRFHFWSNGSDPFKVNWKKPEEVKFAQLDKHQIRFMQQLQKIVKEKELHFKELRDRHYYEKDLYWTHQLFSPEWHPGLPHIVEETPA</sequence>
<dbReference type="Proteomes" id="UP000054032">
    <property type="component" value="Unassembled WGS sequence"/>
</dbReference>
<protein>
    <submittedName>
        <fullName evidence="1">Uncharacterized protein</fullName>
    </submittedName>
</protein>
<gene>
    <name evidence="1" type="ORF">COCMIDRAFT_40949</name>
</gene>
<keyword evidence="2" id="KW-1185">Reference proteome</keyword>
<dbReference type="InterPro" id="IPR052973">
    <property type="entry name" value="Fungal_sec-metab_reg_TF"/>
</dbReference>
<name>W6YT58_COCMI</name>
<dbReference type="STRING" id="930090.W6YT58"/>
<dbReference type="GeneID" id="19123974"/>
<reference evidence="1 2" key="1">
    <citation type="journal article" date="2013" name="PLoS Genet.">
        <title>Comparative genome structure, secondary metabolite, and effector coding capacity across Cochliobolus pathogens.</title>
        <authorList>
            <person name="Condon B.J."/>
            <person name="Leng Y."/>
            <person name="Wu D."/>
            <person name="Bushley K.E."/>
            <person name="Ohm R.A."/>
            <person name="Otillar R."/>
            <person name="Martin J."/>
            <person name="Schackwitz W."/>
            <person name="Grimwood J."/>
            <person name="MohdZainudin N."/>
            <person name="Xue C."/>
            <person name="Wang R."/>
            <person name="Manning V.A."/>
            <person name="Dhillon B."/>
            <person name="Tu Z.J."/>
            <person name="Steffenson B.J."/>
            <person name="Salamov A."/>
            <person name="Sun H."/>
            <person name="Lowry S."/>
            <person name="LaButti K."/>
            <person name="Han J."/>
            <person name="Copeland A."/>
            <person name="Lindquist E."/>
            <person name="Barry K."/>
            <person name="Schmutz J."/>
            <person name="Baker S.E."/>
            <person name="Ciuffetti L.M."/>
            <person name="Grigoriev I.V."/>
            <person name="Zhong S."/>
            <person name="Turgeon B.G."/>
        </authorList>
    </citation>
    <scope>NUCLEOTIDE SEQUENCE [LARGE SCALE GENOMIC DNA]</scope>
    <source>
        <strain evidence="1 2">ATCC 44560</strain>
    </source>
</reference>
<dbReference type="KEGG" id="bor:COCMIDRAFT_40949"/>
<evidence type="ECO:0000313" key="2">
    <source>
        <dbReference type="Proteomes" id="UP000054032"/>
    </source>
</evidence>
<dbReference type="RefSeq" id="XP_007692707.1">
    <property type="nucleotide sequence ID" value="XM_007694517.1"/>
</dbReference>
<dbReference type="OrthoDB" id="5362630at2759"/>
<dbReference type="EMBL" id="KI964140">
    <property type="protein sequence ID" value="EUC40780.1"/>
    <property type="molecule type" value="Genomic_DNA"/>
</dbReference>
<evidence type="ECO:0000313" key="1">
    <source>
        <dbReference type="EMBL" id="EUC40780.1"/>
    </source>
</evidence>
<dbReference type="PANTHER" id="PTHR35392">
    <property type="entry name" value="ZN(II)2CYS6 TRANSCRIPTION FACTOR (EUROFUNG)-RELATED-RELATED"/>
    <property type="match status" value="1"/>
</dbReference>
<accession>W6YT58</accession>
<dbReference type="PANTHER" id="PTHR35392:SF3">
    <property type="entry name" value="ZN(2)-C6 FUNGAL-TYPE DOMAIN-CONTAINING PROTEIN"/>
    <property type="match status" value="1"/>
</dbReference>